<evidence type="ECO:0000256" key="1">
    <source>
        <dbReference type="ARBA" id="ARBA00022475"/>
    </source>
</evidence>
<keyword evidence="5 10" id="KW-0133">Cell shape</keyword>
<evidence type="ECO:0000256" key="9">
    <source>
        <dbReference type="ARBA" id="ARBA00023316"/>
    </source>
</evidence>
<comment type="subcellular location">
    <subcellularLocation>
        <location evidence="10">Cell membrane</location>
        <topology evidence="10">Peripheral membrane protein</topology>
        <orientation evidence="10">Cytoplasmic side</orientation>
    </subcellularLocation>
</comment>
<feature type="binding site" evidence="10">
    <location>
        <position position="142"/>
    </location>
    <ligand>
        <name>UDP-N-acetyl-alpha-D-glucosamine</name>
        <dbReference type="ChEBI" id="CHEBI:57705"/>
    </ligand>
</feature>
<feature type="domain" description="Glycosyltransferase family 28 N-terminal" evidence="11">
    <location>
        <begin position="23"/>
        <end position="161"/>
    </location>
</feature>
<dbReference type="GO" id="GO:0008360">
    <property type="term" value="P:regulation of cell shape"/>
    <property type="evidence" value="ECO:0007669"/>
    <property type="project" value="UniProtKB-KW"/>
</dbReference>
<feature type="binding site" evidence="10">
    <location>
        <position position="320"/>
    </location>
    <ligand>
        <name>UDP-N-acetyl-alpha-D-glucosamine</name>
        <dbReference type="ChEBI" id="CHEBI:57705"/>
    </ligand>
</feature>
<proteinExistence type="inferred from homology"/>
<dbReference type="Pfam" id="PF04101">
    <property type="entry name" value="Glyco_tran_28_C"/>
    <property type="match status" value="1"/>
</dbReference>
<feature type="domain" description="Glycosyl transferase family 28 C-terminal" evidence="12">
    <location>
        <begin position="211"/>
        <end position="376"/>
    </location>
</feature>
<dbReference type="GO" id="GO:0005975">
    <property type="term" value="P:carbohydrate metabolic process"/>
    <property type="evidence" value="ECO:0007669"/>
    <property type="project" value="InterPro"/>
</dbReference>
<organism evidence="13 14">
    <name type="scientific">Enhygromyxa salina</name>
    <dbReference type="NCBI Taxonomy" id="215803"/>
    <lineage>
        <taxon>Bacteria</taxon>
        <taxon>Pseudomonadati</taxon>
        <taxon>Myxococcota</taxon>
        <taxon>Polyangia</taxon>
        <taxon>Nannocystales</taxon>
        <taxon>Nannocystaceae</taxon>
        <taxon>Enhygromyxa</taxon>
    </lineage>
</organism>
<evidence type="ECO:0000259" key="11">
    <source>
        <dbReference type="Pfam" id="PF03033"/>
    </source>
</evidence>
<feature type="binding site" evidence="10">
    <location>
        <position position="183"/>
    </location>
    <ligand>
        <name>UDP-N-acetyl-alpha-D-glucosamine</name>
        <dbReference type="ChEBI" id="CHEBI:57705"/>
    </ligand>
</feature>
<keyword evidence="2 10" id="KW-0132">Cell division</keyword>
<keyword evidence="8 10" id="KW-0131">Cell cycle</keyword>
<dbReference type="RefSeq" id="WP_181233669.1">
    <property type="nucleotide sequence ID" value="NZ_PVNL01000047.1"/>
</dbReference>
<comment type="catalytic activity">
    <reaction evidence="10">
        <text>di-trans,octa-cis-undecaprenyl diphospho-N-acetyl-alpha-D-muramoyl-L-alanyl-D-glutamyl-meso-2,6-diaminopimeloyl-D-alanyl-D-alanine + UDP-N-acetyl-alpha-D-glucosamine = di-trans,octa-cis-undecaprenyl diphospho-[N-acetyl-alpha-D-glucosaminyl-(1-&gt;4)]-N-acetyl-alpha-D-muramoyl-L-alanyl-D-glutamyl-meso-2,6-diaminopimeloyl-D-alanyl-D-alanine + UDP + H(+)</text>
        <dbReference type="Rhea" id="RHEA:31227"/>
        <dbReference type="ChEBI" id="CHEBI:15378"/>
        <dbReference type="ChEBI" id="CHEBI:57705"/>
        <dbReference type="ChEBI" id="CHEBI:58223"/>
        <dbReference type="ChEBI" id="CHEBI:61387"/>
        <dbReference type="ChEBI" id="CHEBI:61388"/>
        <dbReference type="EC" id="2.4.1.227"/>
    </reaction>
</comment>
<keyword evidence="3 10" id="KW-0328">Glycosyltransferase</keyword>
<sequence length="386" mass="40768">MSTLAMSHELTSSVPARTRALRVMIAGGGTGGHLFPGIALAEQVMASGGEVRFVGTERGIEARVVPELGYGLDLIEVSGIKGRGLRGLISGLLRLPKAWLSSRRLIRAFNPDVVVGVGGYASGPLVATAWMMRRPTAILEQNSVPGITNRILGKLVRRVFTSFPDPTGHFPAHKLVRAGNPIRAALIERLEQARATAPATGQAMGERPPRLFVFGGSQGAQALNTAMIESAAALATALPGLEIWHQTGTSELERVRAGYASAGLSTPRANVVAFIKDMSEPYAWCDLVLCRAGATSLSELAAVGCPALLVPFPHATDDHQTHNARSLVEVGAARMVAERELDGARLVAELTGLLGAPEQLADMREKMLGAAKPRAAADIYRSLGEL</sequence>
<reference evidence="13 14" key="1">
    <citation type="submission" date="2018-03" db="EMBL/GenBank/DDBJ databases">
        <title>Draft Genome Sequences of the Obligatory Marine Myxobacteria Enhygromyxa salina SWB007.</title>
        <authorList>
            <person name="Poehlein A."/>
            <person name="Moghaddam J.A."/>
            <person name="Harms H."/>
            <person name="Alanjari M."/>
            <person name="Koenig G.M."/>
            <person name="Daniel R."/>
            <person name="Schaeberle T.F."/>
        </authorList>
    </citation>
    <scope>NUCLEOTIDE SEQUENCE [LARGE SCALE GENOMIC DNA]</scope>
    <source>
        <strain evidence="13 14">SWB007</strain>
    </source>
</reference>
<dbReference type="PANTHER" id="PTHR21015">
    <property type="entry name" value="UDP-N-ACETYLGLUCOSAMINE--N-ACETYLMURAMYL-(PENTAPEPTIDE) PYROPHOSPHORYL-UNDECAPRENOL N-ACETYLGLUCOSAMINE TRANSFERASE 1"/>
    <property type="match status" value="1"/>
</dbReference>
<accession>A0A2S9YS81</accession>
<evidence type="ECO:0000256" key="2">
    <source>
        <dbReference type="ARBA" id="ARBA00022618"/>
    </source>
</evidence>
<name>A0A2S9YS81_9BACT</name>
<evidence type="ECO:0000259" key="12">
    <source>
        <dbReference type="Pfam" id="PF04101"/>
    </source>
</evidence>
<keyword evidence="4 10" id="KW-0808">Transferase</keyword>
<dbReference type="CDD" id="cd03785">
    <property type="entry name" value="GT28_MurG"/>
    <property type="match status" value="1"/>
</dbReference>
<feature type="binding site" evidence="10">
    <location>
        <position position="275"/>
    </location>
    <ligand>
        <name>UDP-N-acetyl-alpha-D-glucosamine</name>
        <dbReference type="ChEBI" id="CHEBI:57705"/>
    </ligand>
</feature>
<comment type="similarity">
    <text evidence="10">Belongs to the glycosyltransferase 28 family. MurG subfamily.</text>
</comment>
<evidence type="ECO:0000256" key="7">
    <source>
        <dbReference type="ARBA" id="ARBA00023136"/>
    </source>
</evidence>
<evidence type="ECO:0000313" key="14">
    <source>
        <dbReference type="Proteomes" id="UP000238823"/>
    </source>
</evidence>
<dbReference type="Pfam" id="PF03033">
    <property type="entry name" value="Glyco_transf_28"/>
    <property type="match status" value="1"/>
</dbReference>
<keyword evidence="9 10" id="KW-0961">Cell wall biogenesis/degradation</keyword>
<dbReference type="EC" id="2.4.1.227" evidence="10"/>
<dbReference type="GO" id="GO:0050511">
    <property type="term" value="F:undecaprenyldiphospho-muramoylpentapeptide beta-N-acetylglucosaminyltransferase activity"/>
    <property type="evidence" value="ECO:0007669"/>
    <property type="project" value="UniProtKB-UniRule"/>
</dbReference>
<dbReference type="AlphaFoldDB" id="A0A2S9YS81"/>
<protein>
    <recommendedName>
        <fullName evidence="10">UDP-N-acetylglucosamine--N-acetylmuramyl-(pentapeptide) pyrophosphoryl-undecaprenol N-acetylglucosamine transferase</fullName>
        <ecNumber evidence="10">2.4.1.227</ecNumber>
    </recommendedName>
    <alternativeName>
        <fullName evidence="10">Undecaprenyl-PP-MurNAc-pentapeptide-UDPGlcNAc GlcNAc transferase</fullName>
    </alternativeName>
</protein>
<dbReference type="EMBL" id="PVNL01000047">
    <property type="protein sequence ID" value="PRQ07961.1"/>
    <property type="molecule type" value="Genomic_DNA"/>
</dbReference>
<dbReference type="GO" id="GO:0005886">
    <property type="term" value="C:plasma membrane"/>
    <property type="evidence" value="ECO:0007669"/>
    <property type="project" value="UniProtKB-SubCell"/>
</dbReference>
<evidence type="ECO:0000256" key="8">
    <source>
        <dbReference type="ARBA" id="ARBA00023306"/>
    </source>
</evidence>
<keyword evidence="6 10" id="KW-0573">Peptidoglycan synthesis</keyword>
<dbReference type="InterPro" id="IPR007235">
    <property type="entry name" value="Glyco_trans_28_C"/>
</dbReference>
<dbReference type="NCBIfam" id="TIGR01133">
    <property type="entry name" value="murG"/>
    <property type="match status" value="1"/>
</dbReference>
<comment type="pathway">
    <text evidence="10">Cell wall biogenesis; peptidoglycan biosynthesis.</text>
</comment>
<dbReference type="InterPro" id="IPR004276">
    <property type="entry name" value="GlycoTrans_28_N"/>
</dbReference>
<dbReference type="Proteomes" id="UP000238823">
    <property type="component" value="Unassembled WGS sequence"/>
</dbReference>
<evidence type="ECO:0000313" key="13">
    <source>
        <dbReference type="EMBL" id="PRQ07961.1"/>
    </source>
</evidence>
<evidence type="ECO:0000256" key="10">
    <source>
        <dbReference type="HAMAP-Rule" id="MF_00033"/>
    </source>
</evidence>
<keyword evidence="1 10" id="KW-1003">Cell membrane</keyword>
<feature type="binding site" evidence="10">
    <location>
        <position position="217"/>
    </location>
    <ligand>
        <name>UDP-N-acetyl-alpha-D-glucosamine</name>
        <dbReference type="ChEBI" id="CHEBI:57705"/>
    </ligand>
</feature>
<dbReference type="GO" id="GO:0071555">
    <property type="term" value="P:cell wall organization"/>
    <property type="evidence" value="ECO:0007669"/>
    <property type="project" value="UniProtKB-KW"/>
</dbReference>
<dbReference type="SUPFAM" id="SSF53756">
    <property type="entry name" value="UDP-Glycosyltransferase/glycogen phosphorylase"/>
    <property type="match status" value="1"/>
</dbReference>
<comment type="function">
    <text evidence="10">Cell wall formation. Catalyzes the transfer of a GlcNAc subunit on undecaprenyl-pyrophosphoryl-MurNAc-pentapeptide (lipid intermediate I) to form undecaprenyl-pyrophosphoryl-MurNAc-(pentapeptide)GlcNAc (lipid intermediate II).</text>
</comment>
<dbReference type="GO" id="GO:0051991">
    <property type="term" value="F:UDP-N-acetyl-D-glucosamine:N-acetylmuramoyl-L-alanyl-D-glutamyl-meso-2,6-diaminopimelyl-D-alanyl-D-alanine-diphosphoundecaprenol 4-beta-N-acetylglucosaminlytransferase activity"/>
    <property type="evidence" value="ECO:0007669"/>
    <property type="project" value="RHEA"/>
</dbReference>
<evidence type="ECO:0000256" key="3">
    <source>
        <dbReference type="ARBA" id="ARBA00022676"/>
    </source>
</evidence>
<dbReference type="Gene3D" id="3.40.50.2000">
    <property type="entry name" value="Glycogen Phosphorylase B"/>
    <property type="match status" value="2"/>
</dbReference>
<dbReference type="GO" id="GO:0009252">
    <property type="term" value="P:peptidoglycan biosynthetic process"/>
    <property type="evidence" value="ECO:0007669"/>
    <property type="project" value="UniProtKB-UniRule"/>
</dbReference>
<dbReference type="InterPro" id="IPR006009">
    <property type="entry name" value="GlcNAc_MurG"/>
</dbReference>
<gene>
    <name evidence="10 13" type="primary">murG</name>
    <name evidence="13" type="ORF">ENSA7_24000</name>
</gene>
<dbReference type="HAMAP" id="MF_00033">
    <property type="entry name" value="MurG"/>
    <property type="match status" value="1"/>
</dbReference>
<keyword evidence="7 10" id="KW-0472">Membrane</keyword>
<feature type="binding site" evidence="10">
    <location>
        <begin position="30"/>
        <end position="32"/>
    </location>
    <ligand>
        <name>UDP-N-acetyl-alpha-D-glucosamine</name>
        <dbReference type="ChEBI" id="CHEBI:57705"/>
    </ligand>
</feature>
<dbReference type="GO" id="GO:0051301">
    <property type="term" value="P:cell division"/>
    <property type="evidence" value="ECO:0007669"/>
    <property type="project" value="UniProtKB-KW"/>
</dbReference>
<evidence type="ECO:0000256" key="4">
    <source>
        <dbReference type="ARBA" id="ARBA00022679"/>
    </source>
</evidence>
<dbReference type="PANTHER" id="PTHR21015:SF22">
    <property type="entry name" value="GLYCOSYLTRANSFERASE"/>
    <property type="match status" value="1"/>
</dbReference>
<comment type="caution">
    <text evidence="10">Lacks conserved residue(s) required for the propagation of feature annotation.</text>
</comment>
<evidence type="ECO:0000256" key="5">
    <source>
        <dbReference type="ARBA" id="ARBA00022960"/>
    </source>
</evidence>
<comment type="caution">
    <text evidence="13">The sequence shown here is derived from an EMBL/GenBank/DDBJ whole genome shotgun (WGS) entry which is preliminary data.</text>
</comment>
<evidence type="ECO:0000256" key="6">
    <source>
        <dbReference type="ARBA" id="ARBA00022984"/>
    </source>
</evidence>
<dbReference type="UniPathway" id="UPA00219"/>